<gene>
    <name evidence="9" type="ORF">GZH52_03210</name>
</gene>
<evidence type="ECO:0000256" key="8">
    <source>
        <dbReference type="SAM" id="SignalP"/>
    </source>
</evidence>
<dbReference type="EMBL" id="JAAGAA010000002">
    <property type="protein sequence ID" value="NDV11807.1"/>
    <property type="molecule type" value="Genomic_DNA"/>
</dbReference>
<dbReference type="GO" id="GO:0052689">
    <property type="term" value="F:carboxylic ester hydrolase activity"/>
    <property type="evidence" value="ECO:0007669"/>
    <property type="project" value="UniProtKB-KW"/>
</dbReference>
<keyword evidence="2" id="KW-0719">Serine esterase</keyword>
<comment type="caution">
    <text evidence="9">The sequence shown here is derived from an EMBL/GenBank/DDBJ whole genome shotgun (WGS) entry which is preliminary data.</text>
</comment>
<evidence type="ECO:0000256" key="4">
    <source>
        <dbReference type="ARBA" id="ARBA00022729"/>
    </source>
</evidence>
<keyword evidence="6" id="KW-0106">Calcium</keyword>
<proteinExistence type="inferred from homology"/>
<dbReference type="Proteomes" id="UP000482578">
    <property type="component" value="Unassembled WGS sequence"/>
</dbReference>
<keyword evidence="4 8" id="KW-0732">Signal</keyword>
<sequence>MLKKFILLLTGLVGSAIAQPPIPNFAPGSCGELARSGYFALPGAPTSISRTRVVPDNADQPEHCAVRGLIAPQIGFEMLLPISAWNGRYLQVGCGGYCGQELIPNGQARQALARGYAVAYTNGGHVSGGRGGNGAADAFWGEDPSLRTDFGWRSEHVMSAAAKAIIDSFYGRKPQRSYYQGCSNGGRQALQEAQRFPTDFDGVIAGSPAAIQAPLNGEYEVWNARANRSENGSPILTAAELPFLHRAVMEQCDAVDGLRDGQITDPRACHFQPEVLLCPSGANPEAKPGSCLTRAQLDVVNKLYGGPRDESGRLLYPGYQAFGSELGWLGWVVPFGGGAAPATTITSGIANGYLKFLAFETTPPADFTYLDWRFDAAGFDRLRPMGETYNATNPDLAPFSARGGKLILYAGWADPAIPPFGTVAYYQAVADAAGSFPAAQKFARLFMVPGMYHCSGGIGPDQFDLLTPLENWVERGMAPDMIIASQTAGKAASGGFSDPTAGGNSGKVIRTRPLYPYPQQARYRGHGDINDATNFEPVIVPGLIDGRIDWLGQDLFAAPGK</sequence>
<keyword evidence="10" id="KW-1185">Reference proteome</keyword>
<dbReference type="PANTHER" id="PTHR33938:SF15">
    <property type="entry name" value="FERULOYL ESTERASE B-RELATED"/>
    <property type="match status" value="1"/>
</dbReference>
<reference evidence="9 10" key="1">
    <citation type="submission" date="2020-02" db="EMBL/GenBank/DDBJ databases">
        <authorList>
            <person name="Yang Z."/>
        </authorList>
    </citation>
    <scope>NUCLEOTIDE SEQUENCE [LARGE SCALE GENOMIC DNA]</scope>
    <source>
        <strain evidence="9 10">HX-7-9</strain>
    </source>
</reference>
<dbReference type="InterPro" id="IPR011118">
    <property type="entry name" value="Tannase/feruloyl_esterase"/>
</dbReference>
<dbReference type="GO" id="GO:0046872">
    <property type="term" value="F:metal ion binding"/>
    <property type="evidence" value="ECO:0007669"/>
    <property type="project" value="UniProtKB-KW"/>
</dbReference>
<keyword evidence="5 9" id="KW-0378">Hydrolase</keyword>
<name>A0A6B2KPM7_9NEIS</name>
<evidence type="ECO:0000256" key="6">
    <source>
        <dbReference type="ARBA" id="ARBA00022837"/>
    </source>
</evidence>
<dbReference type="PANTHER" id="PTHR33938">
    <property type="entry name" value="FERULOYL ESTERASE B-RELATED"/>
    <property type="match status" value="1"/>
</dbReference>
<evidence type="ECO:0000256" key="1">
    <source>
        <dbReference type="ARBA" id="ARBA00006249"/>
    </source>
</evidence>
<feature type="chain" id="PRO_5025559050" evidence="8">
    <location>
        <begin position="19"/>
        <end position="561"/>
    </location>
</feature>
<evidence type="ECO:0000313" key="10">
    <source>
        <dbReference type="Proteomes" id="UP000482578"/>
    </source>
</evidence>
<keyword evidence="3" id="KW-0479">Metal-binding</keyword>
<dbReference type="Pfam" id="PF07519">
    <property type="entry name" value="Tannase"/>
    <property type="match status" value="1"/>
</dbReference>
<evidence type="ECO:0000256" key="2">
    <source>
        <dbReference type="ARBA" id="ARBA00022487"/>
    </source>
</evidence>
<accession>A0A6B2KPM7</accession>
<dbReference type="SUPFAM" id="SSF53474">
    <property type="entry name" value="alpha/beta-Hydrolases"/>
    <property type="match status" value="1"/>
</dbReference>
<evidence type="ECO:0000256" key="3">
    <source>
        <dbReference type="ARBA" id="ARBA00022723"/>
    </source>
</evidence>
<dbReference type="AlphaFoldDB" id="A0A6B2KPM7"/>
<dbReference type="InterPro" id="IPR029058">
    <property type="entry name" value="AB_hydrolase_fold"/>
</dbReference>
<evidence type="ECO:0000256" key="5">
    <source>
        <dbReference type="ARBA" id="ARBA00022801"/>
    </source>
</evidence>
<comment type="similarity">
    <text evidence="1">Belongs to the tannase family.</text>
</comment>
<keyword evidence="7" id="KW-1015">Disulfide bond</keyword>
<protein>
    <submittedName>
        <fullName evidence="9">Tannase/feruloyl esterase family alpha/beta hydrolase</fullName>
    </submittedName>
</protein>
<feature type="signal peptide" evidence="8">
    <location>
        <begin position="1"/>
        <end position="18"/>
    </location>
</feature>
<organism evidence="9 10">
    <name type="scientific">Crenobacter caeni</name>
    <dbReference type="NCBI Taxonomy" id="2705474"/>
    <lineage>
        <taxon>Bacteria</taxon>
        <taxon>Pseudomonadati</taxon>
        <taxon>Pseudomonadota</taxon>
        <taxon>Betaproteobacteria</taxon>
        <taxon>Neisseriales</taxon>
        <taxon>Neisseriaceae</taxon>
        <taxon>Crenobacter</taxon>
    </lineage>
</organism>
<dbReference type="Gene3D" id="3.40.50.1820">
    <property type="entry name" value="alpha/beta hydrolase"/>
    <property type="match status" value="1"/>
</dbReference>
<evidence type="ECO:0000313" key="9">
    <source>
        <dbReference type="EMBL" id="NDV11807.1"/>
    </source>
</evidence>
<dbReference type="RefSeq" id="WP_163315062.1">
    <property type="nucleotide sequence ID" value="NZ_JAAGAA010000002.1"/>
</dbReference>
<evidence type="ECO:0000256" key="7">
    <source>
        <dbReference type="ARBA" id="ARBA00023157"/>
    </source>
</evidence>